<organism evidence="2 3">
    <name type="scientific">Albidovulum sediminis</name>
    <dbReference type="NCBI Taxonomy" id="3066345"/>
    <lineage>
        <taxon>Bacteria</taxon>
        <taxon>Pseudomonadati</taxon>
        <taxon>Pseudomonadota</taxon>
        <taxon>Alphaproteobacteria</taxon>
        <taxon>Rhodobacterales</taxon>
        <taxon>Paracoccaceae</taxon>
        <taxon>Albidovulum</taxon>
    </lineage>
</organism>
<dbReference type="Proteomes" id="UP001205601">
    <property type="component" value="Unassembled WGS sequence"/>
</dbReference>
<feature type="chain" id="PRO_5045131369" evidence="1">
    <location>
        <begin position="23"/>
        <end position="188"/>
    </location>
</feature>
<gene>
    <name evidence="2" type="ORF">N5I32_03045</name>
</gene>
<feature type="signal peptide" evidence="1">
    <location>
        <begin position="1"/>
        <end position="22"/>
    </location>
</feature>
<sequence>MTRFPFVSCALCLLLSGLPAAAQDRAGNNTPGDWVVTHQKPFGGWDSVCDERTEDGTLRQRCYLRQVDVFSPRPDFAAHFVFVTPEAEGVRVEYGSERGTRFLPGGHRIERDGAAQWTATAAGCLTGGTCVFEGAEAAALYATLRAGGAWRFDFADRYGKMQSRSWDLGPFDAAAADFEAEATARGLR</sequence>
<evidence type="ECO:0000256" key="1">
    <source>
        <dbReference type="SAM" id="SignalP"/>
    </source>
</evidence>
<protein>
    <submittedName>
        <fullName evidence="2">Uncharacterized protein</fullName>
    </submittedName>
</protein>
<evidence type="ECO:0000313" key="3">
    <source>
        <dbReference type="Proteomes" id="UP001205601"/>
    </source>
</evidence>
<keyword evidence="1" id="KW-0732">Signal</keyword>
<reference evidence="3" key="1">
    <citation type="submission" date="2023-07" db="EMBL/GenBank/DDBJ databases">
        <title>Defluviimonas sediminis sp. nov., isolated from mangrove sediment.</title>
        <authorList>
            <person name="Liu L."/>
            <person name="Li J."/>
            <person name="Huang Y."/>
            <person name="Pan J."/>
            <person name="Li M."/>
        </authorList>
    </citation>
    <scope>NUCLEOTIDE SEQUENCE [LARGE SCALE GENOMIC DNA]</scope>
    <source>
        <strain evidence="3">FT324</strain>
    </source>
</reference>
<proteinExistence type="predicted"/>
<comment type="caution">
    <text evidence="2">The sequence shown here is derived from an EMBL/GenBank/DDBJ whole genome shotgun (WGS) entry which is preliminary data.</text>
</comment>
<evidence type="ECO:0000313" key="2">
    <source>
        <dbReference type="EMBL" id="MCT8328484.1"/>
    </source>
</evidence>
<dbReference type="RefSeq" id="WP_261493914.1">
    <property type="nucleotide sequence ID" value="NZ_JAOCQF010000001.1"/>
</dbReference>
<keyword evidence="3" id="KW-1185">Reference proteome</keyword>
<name>A0ABT2NKL1_9RHOB</name>
<dbReference type="EMBL" id="JAOCQF010000001">
    <property type="protein sequence ID" value="MCT8328484.1"/>
    <property type="molecule type" value="Genomic_DNA"/>
</dbReference>
<accession>A0ABT2NKL1</accession>